<dbReference type="Proteomes" id="UP000230796">
    <property type="component" value="Unassembled WGS sequence"/>
</dbReference>
<dbReference type="Pfam" id="PF01170">
    <property type="entry name" value="UPF0020"/>
    <property type="match status" value="1"/>
</dbReference>
<dbReference type="InterPro" id="IPR000241">
    <property type="entry name" value="RlmKL-like_Mtase"/>
</dbReference>
<proteinExistence type="predicted"/>
<dbReference type="SUPFAM" id="SSF53335">
    <property type="entry name" value="S-adenosyl-L-methionine-dependent methyltransferases"/>
    <property type="match status" value="1"/>
</dbReference>
<name>A0A2H0VIF4_9BACT</name>
<dbReference type="GO" id="GO:0030488">
    <property type="term" value="P:tRNA methylation"/>
    <property type="evidence" value="ECO:0007669"/>
    <property type="project" value="TreeGrafter"/>
</dbReference>
<organism evidence="2 3">
    <name type="scientific">Candidatus Collierbacteria bacterium CG10_big_fil_rev_8_21_14_0_10_44_9</name>
    <dbReference type="NCBI Taxonomy" id="1974535"/>
    <lineage>
        <taxon>Bacteria</taxon>
        <taxon>Candidatus Collieribacteriota</taxon>
    </lineage>
</organism>
<dbReference type="GO" id="GO:0016423">
    <property type="term" value="F:tRNA (guanine) methyltransferase activity"/>
    <property type="evidence" value="ECO:0007669"/>
    <property type="project" value="TreeGrafter"/>
</dbReference>
<evidence type="ECO:0000313" key="3">
    <source>
        <dbReference type="Proteomes" id="UP000230796"/>
    </source>
</evidence>
<dbReference type="PANTHER" id="PTHR14911">
    <property type="entry name" value="THUMP DOMAIN-CONTAINING"/>
    <property type="match status" value="1"/>
</dbReference>
<comment type="caution">
    <text evidence="2">The sequence shown here is derived from an EMBL/GenBank/DDBJ whole genome shotgun (WGS) entry which is preliminary data.</text>
</comment>
<feature type="domain" description="Ribosomal RNA large subunit methyltransferase K/L-like methyltransferase" evidence="1">
    <location>
        <begin position="163"/>
        <end position="216"/>
    </location>
</feature>
<dbReference type="InterPro" id="IPR029063">
    <property type="entry name" value="SAM-dependent_MTases_sf"/>
</dbReference>
<dbReference type="Gene3D" id="3.40.50.150">
    <property type="entry name" value="Vaccinia Virus protein VP39"/>
    <property type="match status" value="1"/>
</dbReference>
<dbReference type="PANTHER" id="PTHR14911:SF13">
    <property type="entry name" value="TRNA (GUANINE(6)-N2)-METHYLTRANSFERASE THUMP3"/>
    <property type="match status" value="1"/>
</dbReference>
<evidence type="ECO:0000259" key="1">
    <source>
        <dbReference type="Pfam" id="PF01170"/>
    </source>
</evidence>
<dbReference type="EMBL" id="PFAF01000049">
    <property type="protein sequence ID" value="PIR98868.1"/>
    <property type="molecule type" value="Genomic_DNA"/>
</dbReference>
<sequence length="357" mass="39451">MYYFFLGNTPALSLLELNTLYPGEFNLVSKEIASYDSDLDLASLARLGGTLKVASELTVVSPKNIISTLVELISRDNAKNIALTDYANQGLSRTIFHELKAKITRSIRFVSMETSPHELLMLAHQHVLEFNLIAKDNQIIIAKTIWIYDALDWVSRDRSKPYRDIKRGMLPPKVARIMVNLATRGQSGLTIADPFCGTGTILAEAMLVGCNVIGSDTNLDAIKGSKSNLSWVLSNLPVTPLPNYSVLIADATHFSESVDAIATEPYMGPLLDVRNPSSLTKIKNIAKGLDKLYRGCFKSWHTPRIVISIPSFNVYNRIIETISVDTLASLGYNYISSVPYSKPGGILVRNITILEKQ</sequence>
<protein>
    <recommendedName>
        <fullName evidence="1">Ribosomal RNA large subunit methyltransferase K/L-like methyltransferase domain-containing protein</fullName>
    </recommendedName>
</protein>
<evidence type="ECO:0000313" key="2">
    <source>
        <dbReference type="EMBL" id="PIR98868.1"/>
    </source>
</evidence>
<accession>A0A2H0VIF4</accession>
<reference evidence="3" key="1">
    <citation type="submission" date="2017-09" db="EMBL/GenBank/DDBJ databases">
        <title>Depth-based differentiation of microbial function through sediment-hosted aquifers and enrichment of novel symbionts in the deep terrestrial subsurface.</title>
        <authorList>
            <person name="Probst A.J."/>
            <person name="Ladd B."/>
            <person name="Jarett J.K."/>
            <person name="Geller-Mcgrath D.E."/>
            <person name="Sieber C.M.K."/>
            <person name="Emerson J.B."/>
            <person name="Anantharaman K."/>
            <person name="Thomas B.C."/>
            <person name="Malmstrom R."/>
            <person name="Stieglmeier M."/>
            <person name="Klingl A."/>
            <person name="Woyke T."/>
            <person name="Ryan C.M."/>
            <person name="Banfield J.F."/>
        </authorList>
    </citation>
    <scope>NUCLEOTIDE SEQUENCE [LARGE SCALE GENOMIC DNA]</scope>
</reference>
<gene>
    <name evidence="2" type="ORF">COT87_02500</name>
</gene>
<dbReference type="AlphaFoldDB" id="A0A2H0VIF4"/>